<dbReference type="InterPro" id="IPR019819">
    <property type="entry name" value="Carboxylesterase_B_CS"/>
</dbReference>
<comment type="similarity">
    <text evidence="1 3">Belongs to the type-B carboxylesterase/lipase family.</text>
</comment>
<dbReference type="OrthoDB" id="408631at2759"/>
<dbReference type="EMBL" id="JAGPXF010000008">
    <property type="protein sequence ID" value="KAH7233390.1"/>
    <property type="molecule type" value="Genomic_DNA"/>
</dbReference>
<sequence length="535" mass="58657">MESLYRLLLLAALFLPFSQAVNPTVNLGYSKYKGKDLGNGVSEWLAMRFAAPPLKDLRFEPPQDPIRTRAVQDATKRGPVCIATDSDPKVIGDTQSEDCLFINVWAPSKASSKDKLPVFFYIQGGGFNSNSNANSNGTKLVIAGDLEMVVVAINYRVGVYGFLNDGSHVKPNIGLLDQRKALQWVQKHISKFGGDPNHVVIGGESAGAASVSLHLSAFGGKDEGLFHGAAAESISFATVLTVNEARYQYQNLAIRLGCVGPEKDILPCIRSKSAKEIQVVNKNIPHLGSSRPPLYMWSPVVDNDLIPDVTYRLFEQGKFIKVPLITGDDTNGGTVFAPRDTSTLAQSNEFLKAQFPFLTLEQLGKINDLYPNQNDTCPNTGCYWRQVSDAYGDMRYKCPSLYISNALTTHGVPKSWNYLYNVEDPAQMADGVGVPHTVEIQAILGPESGAPASYLNGGKNAAVVPVIQGYWTSFIRSLDPNKYRHKSAVKWEAWTEKGKKRVVFETGGKTRMETPSSEEQKRCSYFASIGAAIRQ</sequence>
<feature type="chain" id="PRO_5035489356" description="Carboxylic ester hydrolase" evidence="3">
    <location>
        <begin position="21"/>
        <end position="535"/>
    </location>
</feature>
<evidence type="ECO:0000256" key="3">
    <source>
        <dbReference type="RuleBase" id="RU361235"/>
    </source>
</evidence>
<evidence type="ECO:0000256" key="1">
    <source>
        <dbReference type="ARBA" id="ARBA00005964"/>
    </source>
</evidence>
<protein>
    <recommendedName>
        <fullName evidence="3">Carboxylic ester hydrolase</fullName>
        <ecNumber evidence="3">3.1.1.-</ecNumber>
    </recommendedName>
</protein>
<dbReference type="InterPro" id="IPR050309">
    <property type="entry name" value="Type-B_Carboxylest/Lipase"/>
</dbReference>
<feature type="signal peptide" evidence="3">
    <location>
        <begin position="1"/>
        <end position="20"/>
    </location>
</feature>
<evidence type="ECO:0000313" key="5">
    <source>
        <dbReference type="EMBL" id="KAH7233390.1"/>
    </source>
</evidence>
<keyword evidence="6" id="KW-1185">Reference proteome</keyword>
<dbReference type="AlphaFoldDB" id="A0A8K0RNH9"/>
<dbReference type="GO" id="GO:0016787">
    <property type="term" value="F:hydrolase activity"/>
    <property type="evidence" value="ECO:0007669"/>
    <property type="project" value="UniProtKB-KW"/>
</dbReference>
<dbReference type="Pfam" id="PF00135">
    <property type="entry name" value="COesterase"/>
    <property type="match status" value="1"/>
</dbReference>
<proteinExistence type="inferred from homology"/>
<evidence type="ECO:0000259" key="4">
    <source>
        <dbReference type="Pfam" id="PF00135"/>
    </source>
</evidence>
<dbReference type="PROSITE" id="PS00941">
    <property type="entry name" value="CARBOXYLESTERASE_B_2"/>
    <property type="match status" value="1"/>
</dbReference>
<keyword evidence="3" id="KW-0732">Signal</keyword>
<dbReference type="InterPro" id="IPR029058">
    <property type="entry name" value="AB_hydrolase_fold"/>
</dbReference>
<accession>A0A8K0RNH9</accession>
<dbReference type="SUPFAM" id="SSF53474">
    <property type="entry name" value="alpha/beta-Hydrolases"/>
    <property type="match status" value="1"/>
</dbReference>
<feature type="domain" description="Carboxylesterase type B" evidence="4">
    <location>
        <begin position="24"/>
        <end position="515"/>
    </location>
</feature>
<name>A0A8K0RNH9_9HYPO</name>
<dbReference type="Proteomes" id="UP000813427">
    <property type="component" value="Unassembled WGS sequence"/>
</dbReference>
<dbReference type="PANTHER" id="PTHR11559">
    <property type="entry name" value="CARBOXYLESTERASE"/>
    <property type="match status" value="1"/>
</dbReference>
<comment type="caution">
    <text evidence="5">The sequence shown here is derived from an EMBL/GenBank/DDBJ whole genome shotgun (WGS) entry which is preliminary data.</text>
</comment>
<keyword evidence="2 3" id="KW-0378">Hydrolase</keyword>
<organism evidence="5 6">
    <name type="scientific">Fusarium tricinctum</name>
    <dbReference type="NCBI Taxonomy" id="61284"/>
    <lineage>
        <taxon>Eukaryota</taxon>
        <taxon>Fungi</taxon>
        <taxon>Dikarya</taxon>
        <taxon>Ascomycota</taxon>
        <taxon>Pezizomycotina</taxon>
        <taxon>Sordariomycetes</taxon>
        <taxon>Hypocreomycetidae</taxon>
        <taxon>Hypocreales</taxon>
        <taxon>Nectriaceae</taxon>
        <taxon>Fusarium</taxon>
        <taxon>Fusarium tricinctum species complex</taxon>
    </lineage>
</organism>
<evidence type="ECO:0000313" key="6">
    <source>
        <dbReference type="Proteomes" id="UP000813427"/>
    </source>
</evidence>
<dbReference type="EC" id="3.1.1.-" evidence="3"/>
<reference evidence="5" key="1">
    <citation type="journal article" date="2021" name="Nat. Commun.">
        <title>Genetic determinants of endophytism in the Arabidopsis root mycobiome.</title>
        <authorList>
            <person name="Mesny F."/>
            <person name="Miyauchi S."/>
            <person name="Thiergart T."/>
            <person name="Pickel B."/>
            <person name="Atanasova L."/>
            <person name="Karlsson M."/>
            <person name="Huettel B."/>
            <person name="Barry K.W."/>
            <person name="Haridas S."/>
            <person name="Chen C."/>
            <person name="Bauer D."/>
            <person name="Andreopoulos W."/>
            <person name="Pangilinan J."/>
            <person name="LaButti K."/>
            <person name="Riley R."/>
            <person name="Lipzen A."/>
            <person name="Clum A."/>
            <person name="Drula E."/>
            <person name="Henrissat B."/>
            <person name="Kohler A."/>
            <person name="Grigoriev I.V."/>
            <person name="Martin F.M."/>
            <person name="Hacquard S."/>
        </authorList>
    </citation>
    <scope>NUCLEOTIDE SEQUENCE</scope>
    <source>
        <strain evidence="5">MPI-SDFR-AT-0068</strain>
    </source>
</reference>
<evidence type="ECO:0000256" key="2">
    <source>
        <dbReference type="ARBA" id="ARBA00022801"/>
    </source>
</evidence>
<gene>
    <name evidence="5" type="ORF">BKA59DRAFT_488066</name>
</gene>
<dbReference type="Gene3D" id="3.40.50.1820">
    <property type="entry name" value="alpha/beta hydrolase"/>
    <property type="match status" value="1"/>
</dbReference>
<dbReference type="InterPro" id="IPR002018">
    <property type="entry name" value="CarbesteraseB"/>
</dbReference>
<dbReference type="InterPro" id="IPR019826">
    <property type="entry name" value="Carboxylesterase_B_AS"/>
</dbReference>
<dbReference type="PROSITE" id="PS00122">
    <property type="entry name" value="CARBOXYLESTERASE_B_1"/>
    <property type="match status" value="1"/>
</dbReference>